<reference evidence="9" key="2">
    <citation type="journal article" date="2022" name="Microbiol. Resour. Announc.">
        <title>Metagenome Sequencing to Explore Phylogenomics of Terrestrial Cyanobacteria.</title>
        <authorList>
            <person name="Ward R.D."/>
            <person name="Stajich J.E."/>
            <person name="Johansen J.R."/>
            <person name="Huntemann M."/>
            <person name="Clum A."/>
            <person name="Foster B."/>
            <person name="Foster B."/>
            <person name="Roux S."/>
            <person name="Palaniappan K."/>
            <person name="Varghese N."/>
            <person name="Mukherjee S."/>
            <person name="Reddy T.B.K."/>
            <person name="Daum C."/>
            <person name="Copeland A."/>
            <person name="Chen I.A."/>
            <person name="Ivanova N.N."/>
            <person name="Kyrpides N.C."/>
            <person name="Shapiro N."/>
            <person name="Eloe-Fadrosh E.A."/>
            <person name="Pietrasiak N."/>
        </authorList>
    </citation>
    <scope>NUCLEOTIDE SEQUENCE</scope>
    <source>
        <strain evidence="9">CPER-KK1</strain>
    </source>
</reference>
<accession>A0A951UDK5</accession>
<dbReference type="Gene3D" id="3.30.2010.10">
    <property type="entry name" value="Metalloproteases ('zincins'), catalytic domain"/>
    <property type="match status" value="1"/>
</dbReference>
<evidence type="ECO:0000313" key="9">
    <source>
        <dbReference type="EMBL" id="MBW4547786.1"/>
    </source>
</evidence>
<evidence type="ECO:0000259" key="8">
    <source>
        <dbReference type="Pfam" id="PF01435"/>
    </source>
</evidence>
<keyword evidence="3 6" id="KW-0378">Hydrolase</keyword>
<evidence type="ECO:0000256" key="6">
    <source>
        <dbReference type="RuleBase" id="RU003983"/>
    </source>
</evidence>
<keyword evidence="7" id="KW-0472">Membrane</keyword>
<keyword evidence="4 6" id="KW-0862">Zinc</keyword>
<dbReference type="InterPro" id="IPR052173">
    <property type="entry name" value="Beta-lactam_resp_regulator"/>
</dbReference>
<evidence type="ECO:0000256" key="1">
    <source>
        <dbReference type="ARBA" id="ARBA00022670"/>
    </source>
</evidence>
<dbReference type="GO" id="GO:0046872">
    <property type="term" value="F:metal ion binding"/>
    <property type="evidence" value="ECO:0007669"/>
    <property type="project" value="UniProtKB-KW"/>
</dbReference>
<dbReference type="PANTHER" id="PTHR34978">
    <property type="entry name" value="POSSIBLE SENSOR-TRANSDUCER PROTEIN BLAR"/>
    <property type="match status" value="1"/>
</dbReference>
<keyword evidence="7" id="KW-0812">Transmembrane</keyword>
<dbReference type="Proteomes" id="UP000753908">
    <property type="component" value="Unassembled WGS sequence"/>
</dbReference>
<evidence type="ECO:0000256" key="7">
    <source>
        <dbReference type="SAM" id="Phobius"/>
    </source>
</evidence>
<protein>
    <submittedName>
        <fullName evidence="9">M56 family metallopeptidase</fullName>
    </submittedName>
</protein>
<gene>
    <name evidence="9" type="ORF">KME25_25575</name>
</gene>
<comment type="similarity">
    <text evidence="6">Belongs to the peptidase M48 family.</text>
</comment>
<evidence type="ECO:0000256" key="2">
    <source>
        <dbReference type="ARBA" id="ARBA00022723"/>
    </source>
</evidence>
<dbReference type="PANTHER" id="PTHR34978:SF3">
    <property type="entry name" value="SLR0241 PROTEIN"/>
    <property type="match status" value="1"/>
</dbReference>
<feature type="transmembrane region" description="Helical" evidence="7">
    <location>
        <begin position="34"/>
        <end position="56"/>
    </location>
</feature>
<dbReference type="EMBL" id="JAHHIF010000048">
    <property type="protein sequence ID" value="MBW4547786.1"/>
    <property type="molecule type" value="Genomic_DNA"/>
</dbReference>
<evidence type="ECO:0000313" key="10">
    <source>
        <dbReference type="Proteomes" id="UP000753908"/>
    </source>
</evidence>
<feature type="transmembrane region" description="Helical" evidence="7">
    <location>
        <begin position="68"/>
        <end position="90"/>
    </location>
</feature>
<evidence type="ECO:0000256" key="3">
    <source>
        <dbReference type="ARBA" id="ARBA00022801"/>
    </source>
</evidence>
<dbReference type="InterPro" id="IPR001915">
    <property type="entry name" value="Peptidase_M48"/>
</dbReference>
<keyword evidence="7" id="KW-1133">Transmembrane helix</keyword>
<comment type="cofactor">
    <cofactor evidence="6">
        <name>Zn(2+)</name>
        <dbReference type="ChEBI" id="CHEBI:29105"/>
    </cofactor>
    <text evidence="6">Binds 1 zinc ion per subunit.</text>
</comment>
<evidence type="ECO:0000256" key="5">
    <source>
        <dbReference type="ARBA" id="ARBA00023049"/>
    </source>
</evidence>
<keyword evidence="1 6" id="KW-0645">Protease</keyword>
<sequence>MHLVMILIALASAWLLRCTWIEPSGNWTTRWQRSLLLFLLPPLLLLMTALAVLCMGPQGQMIGLHTDWFSYCLALAYVAMSIFFGLQLAAQGLQSVQHIRNYPQIDLDGKPVYLVDNPVLFSAQIGFWQPSLVVTQGLLQTLEPEHLESVLTHEQAHHYYRDTFWFFWLGWLRHCTSWLPNTEALWQELLVLRELRADRWAVERVDSLLLAESLLMVASAPVIASESFCAAFSCAAPRNRLEERIEALLGEPETSTPSSSWTWSLVLLALLPLVAVPFHT</sequence>
<dbReference type="AlphaFoldDB" id="A0A951UDK5"/>
<comment type="caution">
    <text evidence="9">The sequence shown here is derived from an EMBL/GenBank/DDBJ whole genome shotgun (WGS) entry which is preliminary data.</text>
</comment>
<feature type="domain" description="Peptidase M48" evidence="8">
    <location>
        <begin position="126"/>
        <end position="164"/>
    </location>
</feature>
<dbReference type="GO" id="GO:0006508">
    <property type="term" value="P:proteolysis"/>
    <property type="evidence" value="ECO:0007669"/>
    <property type="project" value="UniProtKB-KW"/>
</dbReference>
<reference evidence="9" key="1">
    <citation type="submission" date="2021-05" db="EMBL/GenBank/DDBJ databases">
        <authorList>
            <person name="Pietrasiak N."/>
            <person name="Ward R."/>
            <person name="Stajich J.E."/>
            <person name="Kurbessoian T."/>
        </authorList>
    </citation>
    <scope>NUCLEOTIDE SEQUENCE</scope>
    <source>
        <strain evidence="9">CPER-KK1</strain>
    </source>
</reference>
<proteinExistence type="inferred from homology"/>
<dbReference type="CDD" id="cd07326">
    <property type="entry name" value="M56_BlaR1_MecR1_like"/>
    <property type="match status" value="1"/>
</dbReference>
<name>A0A951UDK5_9CYAN</name>
<dbReference type="GO" id="GO:0004222">
    <property type="term" value="F:metalloendopeptidase activity"/>
    <property type="evidence" value="ECO:0007669"/>
    <property type="project" value="InterPro"/>
</dbReference>
<keyword evidence="5 6" id="KW-0482">Metalloprotease</keyword>
<dbReference type="Pfam" id="PF01435">
    <property type="entry name" value="Peptidase_M48"/>
    <property type="match status" value="1"/>
</dbReference>
<organism evidence="9 10">
    <name type="scientific">Symplocastrum torsivum CPER-KK1</name>
    <dbReference type="NCBI Taxonomy" id="450513"/>
    <lineage>
        <taxon>Bacteria</taxon>
        <taxon>Bacillati</taxon>
        <taxon>Cyanobacteriota</taxon>
        <taxon>Cyanophyceae</taxon>
        <taxon>Oscillatoriophycideae</taxon>
        <taxon>Oscillatoriales</taxon>
        <taxon>Microcoleaceae</taxon>
        <taxon>Symplocastrum</taxon>
    </lineage>
</organism>
<evidence type="ECO:0000256" key="4">
    <source>
        <dbReference type="ARBA" id="ARBA00022833"/>
    </source>
</evidence>
<keyword evidence="2" id="KW-0479">Metal-binding</keyword>